<evidence type="ECO:0000313" key="2">
    <source>
        <dbReference type="Proteomes" id="UP001183226"/>
    </source>
</evidence>
<dbReference type="EMBL" id="JAVREK010000035">
    <property type="protein sequence ID" value="MDT0305084.1"/>
    <property type="molecule type" value="Genomic_DNA"/>
</dbReference>
<comment type="caution">
    <text evidence="1">The sequence shown here is derived from an EMBL/GenBank/DDBJ whole genome shotgun (WGS) entry which is preliminary data.</text>
</comment>
<accession>A0ABU2L0K4</accession>
<sequence>MSTTEQPAEFATPSLDAITREIDDERQRQLTKWGDQHHPVHSGDATTRRRSRALFATYASNYREFNDGNFDPRDPDPRKDWAGIVLEEVYEALAEEDPAKVRAELVQAAAVICACVADLDSRTDGA</sequence>
<dbReference type="RefSeq" id="WP_311547599.1">
    <property type="nucleotide sequence ID" value="NZ_JAVREK010000035.1"/>
</dbReference>
<proteinExistence type="predicted"/>
<dbReference type="Proteomes" id="UP001183226">
    <property type="component" value="Unassembled WGS sequence"/>
</dbReference>
<gene>
    <name evidence="1" type="ORF">RM446_23420</name>
</gene>
<evidence type="ECO:0000313" key="1">
    <source>
        <dbReference type="EMBL" id="MDT0305084.1"/>
    </source>
</evidence>
<keyword evidence="2" id="KW-1185">Reference proteome</keyword>
<reference evidence="2" key="1">
    <citation type="submission" date="2023-07" db="EMBL/GenBank/DDBJ databases">
        <title>30 novel species of actinomycetes from the DSMZ collection.</title>
        <authorList>
            <person name="Nouioui I."/>
        </authorList>
    </citation>
    <scope>NUCLEOTIDE SEQUENCE [LARGE SCALE GENOMIC DNA]</scope>
    <source>
        <strain evidence="2">DSM 45055</strain>
    </source>
</reference>
<organism evidence="1 2">
    <name type="scientific">Streptomonospora wellingtoniae</name>
    <dbReference type="NCBI Taxonomy" id="3075544"/>
    <lineage>
        <taxon>Bacteria</taxon>
        <taxon>Bacillati</taxon>
        <taxon>Actinomycetota</taxon>
        <taxon>Actinomycetes</taxon>
        <taxon>Streptosporangiales</taxon>
        <taxon>Nocardiopsidaceae</taxon>
        <taxon>Streptomonospora</taxon>
    </lineage>
</organism>
<name>A0ABU2L0K4_9ACTN</name>
<protein>
    <submittedName>
        <fullName evidence="1">Uncharacterized protein</fullName>
    </submittedName>
</protein>